<keyword evidence="2 9" id="KW-0808">Transferase</keyword>
<keyword evidence="9" id="KW-0963">Cytoplasm</keyword>
<dbReference type="Gene3D" id="2.30.30.280">
    <property type="entry name" value="Adenine nucleotide alpha hydrolases-like domains"/>
    <property type="match status" value="1"/>
</dbReference>
<evidence type="ECO:0000256" key="3">
    <source>
        <dbReference type="ARBA" id="ARBA00022694"/>
    </source>
</evidence>
<feature type="active site" description="Nucleophile" evidence="9">
    <location>
        <position position="101"/>
    </location>
</feature>
<dbReference type="GO" id="GO:0000049">
    <property type="term" value="F:tRNA binding"/>
    <property type="evidence" value="ECO:0007669"/>
    <property type="project" value="UniProtKB-KW"/>
</dbReference>
<evidence type="ECO:0000256" key="1">
    <source>
        <dbReference type="ARBA" id="ARBA00022555"/>
    </source>
</evidence>
<protein>
    <recommendedName>
        <fullName evidence="9">tRNA-specific 2-thiouridylase MnmA</fullName>
        <ecNumber evidence="9">2.8.1.13</ecNumber>
    </recommendedName>
</protein>
<dbReference type="Pfam" id="PF20258">
    <property type="entry name" value="tRNA_Me_trans_C"/>
    <property type="match status" value="1"/>
</dbReference>
<evidence type="ECO:0000313" key="12">
    <source>
        <dbReference type="EMBL" id="OGD67722.1"/>
    </source>
</evidence>
<evidence type="ECO:0000256" key="7">
    <source>
        <dbReference type="ARBA" id="ARBA00023157"/>
    </source>
</evidence>
<feature type="region of interest" description="Interaction with target base in tRNA" evidence="9">
    <location>
        <begin position="96"/>
        <end position="98"/>
    </location>
</feature>
<dbReference type="Proteomes" id="UP000179003">
    <property type="component" value="Unassembled WGS sequence"/>
</dbReference>
<dbReference type="Pfam" id="PF03054">
    <property type="entry name" value="tRNA_Me_trans"/>
    <property type="match status" value="1"/>
</dbReference>
<dbReference type="GO" id="GO:0103016">
    <property type="term" value="F:tRNA-uridine 2-sulfurtransferase activity"/>
    <property type="evidence" value="ECO:0007669"/>
    <property type="project" value="UniProtKB-EC"/>
</dbReference>
<keyword evidence="6 9" id="KW-0694">RNA-binding</keyword>
<feature type="binding site" evidence="9">
    <location>
        <position position="125"/>
    </location>
    <ligand>
        <name>ATP</name>
        <dbReference type="ChEBI" id="CHEBI:30616"/>
    </ligand>
</feature>
<evidence type="ECO:0000259" key="10">
    <source>
        <dbReference type="Pfam" id="PF20258"/>
    </source>
</evidence>
<dbReference type="InterPro" id="IPR023382">
    <property type="entry name" value="MnmA-like_central_sf"/>
</dbReference>
<feature type="active site" description="Cysteine persulfide intermediate" evidence="9">
    <location>
        <position position="197"/>
    </location>
</feature>
<keyword evidence="4 9" id="KW-0547">Nucleotide-binding</keyword>
<dbReference type="InterPro" id="IPR046884">
    <property type="entry name" value="MnmA-like_central"/>
</dbReference>
<dbReference type="GO" id="GO:0002143">
    <property type="term" value="P:tRNA wobble position uridine thiolation"/>
    <property type="evidence" value="ECO:0007669"/>
    <property type="project" value="TreeGrafter"/>
</dbReference>
<dbReference type="NCBIfam" id="NF001138">
    <property type="entry name" value="PRK00143.1"/>
    <property type="match status" value="1"/>
</dbReference>
<keyword evidence="5 9" id="KW-0067">ATP-binding</keyword>
<dbReference type="FunFam" id="3.40.50.620:FF:000115">
    <property type="entry name" value="tRNA-specific 2-thiouridylase MnmA"/>
    <property type="match status" value="1"/>
</dbReference>
<evidence type="ECO:0000313" key="13">
    <source>
        <dbReference type="Proteomes" id="UP000179003"/>
    </source>
</evidence>
<dbReference type="STRING" id="1797582.A2442_04095"/>
<dbReference type="AlphaFoldDB" id="A0A1F5EJY5"/>
<comment type="catalytic activity">
    <reaction evidence="8 9">
        <text>S-sulfanyl-L-cysteinyl-[protein] + uridine(34) in tRNA + AH2 + ATP = 2-thiouridine(34) in tRNA + L-cysteinyl-[protein] + A + AMP + diphosphate + H(+)</text>
        <dbReference type="Rhea" id="RHEA:47032"/>
        <dbReference type="Rhea" id="RHEA-COMP:10131"/>
        <dbReference type="Rhea" id="RHEA-COMP:11726"/>
        <dbReference type="Rhea" id="RHEA-COMP:11727"/>
        <dbReference type="Rhea" id="RHEA-COMP:11728"/>
        <dbReference type="ChEBI" id="CHEBI:13193"/>
        <dbReference type="ChEBI" id="CHEBI:15378"/>
        <dbReference type="ChEBI" id="CHEBI:17499"/>
        <dbReference type="ChEBI" id="CHEBI:29950"/>
        <dbReference type="ChEBI" id="CHEBI:30616"/>
        <dbReference type="ChEBI" id="CHEBI:33019"/>
        <dbReference type="ChEBI" id="CHEBI:61963"/>
        <dbReference type="ChEBI" id="CHEBI:65315"/>
        <dbReference type="ChEBI" id="CHEBI:87170"/>
        <dbReference type="ChEBI" id="CHEBI:456215"/>
        <dbReference type="EC" id="2.8.1.13"/>
    </reaction>
</comment>
<feature type="region of interest" description="Interaction with tRNA" evidence="9">
    <location>
        <begin position="309"/>
        <end position="310"/>
    </location>
</feature>
<evidence type="ECO:0000256" key="9">
    <source>
        <dbReference type="HAMAP-Rule" id="MF_00144"/>
    </source>
</evidence>
<accession>A0A1F5EJY5</accession>
<dbReference type="Pfam" id="PF20259">
    <property type="entry name" value="tRNA_Me_trans_M"/>
    <property type="match status" value="1"/>
</dbReference>
<feature type="domain" description="tRNA-specific 2-thiouridylase MnmA-like C-terminal" evidence="10">
    <location>
        <begin position="283"/>
        <end position="359"/>
    </location>
</feature>
<proteinExistence type="inferred from homology"/>
<feature type="site" description="Interaction with tRNA" evidence="9">
    <location>
        <position position="343"/>
    </location>
</feature>
<evidence type="ECO:0000256" key="5">
    <source>
        <dbReference type="ARBA" id="ARBA00022840"/>
    </source>
</evidence>
<dbReference type="InterPro" id="IPR014729">
    <property type="entry name" value="Rossmann-like_a/b/a_fold"/>
</dbReference>
<evidence type="ECO:0000256" key="4">
    <source>
        <dbReference type="ARBA" id="ARBA00022741"/>
    </source>
</evidence>
<evidence type="ECO:0000256" key="6">
    <source>
        <dbReference type="ARBA" id="ARBA00022884"/>
    </source>
</evidence>
<dbReference type="GO" id="GO:0005524">
    <property type="term" value="F:ATP binding"/>
    <property type="evidence" value="ECO:0007669"/>
    <property type="project" value="UniProtKB-KW"/>
</dbReference>
<feature type="site" description="Interaction with tRNA" evidence="9">
    <location>
        <position position="126"/>
    </location>
</feature>
<dbReference type="PANTHER" id="PTHR11933:SF5">
    <property type="entry name" value="MITOCHONDRIAL TRNA-SPECIFIC 2-THIOURIDYLASE 1"/>
    <property type="match status" value="1"/>
</dbReference>
<comment type="similarity">
    <text evidence="9">Belongs to the MnmA/TRMU family.</text>
</comment>
<dbReference type="SUPFAM" id="SSF52402">
    <property type="entry name" value="Adenine nucleotide alpha hydrolases-like"/>
    <property type="match status" value="1"/>
</dbReference>
<keyword evidence="1 9" id="KW-0820">tRNA-binding</keyword>
<dbReference type="Gene3D" id="3.40.50.620">
    <property type="entry name" value="HUPs"/>
    <property type="match status" value="1"/>
</dbReference>
<keyword evidence="7" id="KW-1015">Disulfide bond</keyword>
<evidence type="ECO:0000256" key="8">
    <source>
        <dbReference type="ARBA" id="ARBA00051542"/>
    </source>
</evidence>
<feature type="binding site" evidence="9">
    <location>
        <position position="38"/>
    </location>
    <ligand>
        <name>ATP</name>
        <dbReference type="ChEBI" id="CHEBI:30616"/>
    </ligand>
</feature>
<sequence length="361" mass="41186">MLKTKGKKVFVGLSGGVDSSVSASLLKRQGYDVTGVFIKVWQPEFVKCDWREDRLDAMRVCAKLDIPFLDLDLEEEYKKEVFDYMIKEYKEGRTPNPDVMCNKSIKFGGFLKFALDSGADYVATGHYAHNFFEEGKFKMLAGKDNNKDQSYFLWTLGQEQLKYILFPVGHLEKPEVRKIAKKDDLLTAEKKDSQGLCFVGMVEMKDFLKRFLPEEKGDILDEEGKVIGEHDGAHYFTIGQRHGFLVTEKTPEDKPYFVVSKDVVKNTIIVSQKLQKKDSFDRKEIIIKNISWISGENPNFDKKYQARIRYRQILQTCKIDSTPSTDNLKVIFDEPQKAVSEGQSLVIYDGEECLGGGVIGG</sequence>
<evidence type="ECO:0000256" key="2">
    <source>
        <dbReference type="ARBA" id="ARBA00022679"/>
    </source>
</evidence>
<gene>
    <name evidence="9" type="primary">mnmA</name>
    <name evidence="12" type="ORF">A2442_04095</name>
</gene>
<dbReference type="CDD" id="cd01998">
    <property type="entry name" value="MnmA_TRMU-like"/>
    <property type="match status" value="1"/>
</dbReference>
<dbReference type="EMBL" id="MFAE01000002">
    <property type="protein sequence ID" value="OGD67722.1"/>
    <property type="molecule type" value="Genomic_DNA"/>
</dbReference>
<comment type="caution">
    <text evidence="12">The sequence shown here is derived from an EMBL/GenBank/DDBJ whole genome shotgun (WGS) entry which is preliminary data.</text>
</comment>
<feature type="binding site" evidence="9">
    <location>
        <begin position="12"/>
        <end position="19"/>
    </location>
    <ligand>
        <name>ATP</name>
        <dbReference type="ChEBI" id="CHEBI:30616"/>
    </ligand>
</feature>
<evidence type="ECO:0000259" key="11">
    <source>
        <dbReference type="Pfam" id="PF20259"/>
    </source>
</evidence>
<comment type="subcellular location">
    <subcellularLocation>
        <location evidence="9">Cytoplasm</location>
    </subcellularLocation>
</comment>
<dbReference type="GO" id="GO:0005737">
    <property type="term" value="C:cytoplasm"/>
    <property type="evidence" value="ECO:0007669"/>
    <property type="project" value="UniProtKB-SubCell"/>
</dbReference>
<dbReference type="NCBIfam" id="TIGR00420">
    <property type="entry name" value="trmU"/>
    <property type="match status" value="1"/>
</dbReference>
<reference evidence="12 13" key="1">
    <citation type="journal article" date="2016" name="Nat. Commun.">
        <title>Thousands of microbial genomes shed light on interconnected biogeochemical processes in an aquifer system.</title>
        <authorList>
            <person name="Anantharaman K."/>
            <person name="Brown C.T."/>
            <person name="Hug L.A."/>
            <person name="Sharon I."/>
            <person name="Castelle C.J."/>
            <person name="Probst A.J."/>
            <person name="Thomas B.C."/>
            <person name="Singh A."/>
            <person name="Wilkins M.J."/>
            <person name="Karaoz U."/>
            <person name="Brodie E.L."/>
            <person name="Williams K.H."/>
            <person name="Hubbard S.S."/>
            <person name="Banfield J.F."/>
        </authorList>
    </citation>
    <scope>NUCLEOTIDE SEQUENCE [LARGE SCALE GENOMIC DNA]</scope>
</reference>
<feature type="domain" description="tRNA-specific 2-thiouridylase MnmA-like central" evidence="11">
    <location>
        <begin position="205"/>
        <end position="272"/>
    </location>
</feature>
<dbReference type="InterPro" id="IPR004506">
    <property type="entry name" value="MnmA-like"/>
</dbReference>
<keyword evidence="3 9" id="KW-0819">tRNA processing</keyword>
<comment type="function">
    <text evidence="9">Catalyzes the 2-thiolation of uridine at the wobble position (U34) of tRNA, leading to the formation of s(2)U34.</text>
</comment>
<dbReference type="EC" id="2.8.1.13" evidence="9"/>
<dbReference type="PANTHER" id="PTHR11933">
    <property type="entry name" value="TRNA 5-METHYLAMINOMETHYL-2-THIOURIDYLATE -METHYLTRANSFERASE"/>
    <property type="match status" value="1"/>
</dbReference>
<comment type="caution">
    <text evidence="9">Lacks conserved residue(s) required for the propagation of feature annotation.</text>
</comment>
<name>A0A1F5EJY5_9BACT</name>
<dbReference type="InterPro" id="IPR046885">
    <property type="entry name" value="MnmA-like_C"/>
</dbReference>
<organism evidence="12 13">
    <name type="scientific">Candidatus Campbellbacteria bacterium RIFOXYC2_FULL_35_25</name>
    <dbReference type="NCBI Taxonomy" id="1797582"/>
    <lineage>
        <taxon>Bacteria</taxon>
        <taxon>Candidatus Campbelliibacteriota</taxon>
    </lineage>
</organism>
<dbReference type="FunFam" id="2.30.30.280:FF:000001">
    <property type="entry name" value="tRNA-specific 2-thiouridylase MnmA"/>
    <property type="match status" value="1"/>
</dbReference>
<feature type="region of interest" description="Interaction with tRNA" evidence="9">
    <location>
        <begin position="147"/>
        <end position="149"/>
    </location>
</feature>
<dbReference type="Gene3D" id="2.40.30.10">
    <property type="entry name" value="Translation factors"/>
    <property type="match status" value="1"/>
</dbReference>
<dbReference type="HAMAP" id="MF_00144">
    <property type="entry name" value="tRNA_thiouridyl_MnmA"/>
    <property type="match status" value="1"/>
</dbReference>